<comment type="caution">
    <text evidence="1">The sequence shown here is derived from an EMBL/GenBank/DDBJ whole genome shotgun (WGS) entry which is preliminary data.</text>
</comment>
<dbReference type="AlphaFoldDB" id="A0A8S1BLN6"/>
<dbReference type="OrthoDB" id="6047381at2759"/>
<evidence type="ECO:0000313" key="2">
    <source>
        <dbReference type="Proteomes" id="UP000494106"/>
    </source>
</evidence>
<proteinExistence type="predicted"/>
<sequence>MWGSLARIRATGLRARTARLASALVHYTPDARDAIDARRRQLDAAVQGLGTHGLTADASGSLISLHVAMEERAAPARGGIQAGAAQARRTGLLPDLIFSYSPASRSPKTQAASSHQRLLALSHCDVERRLIDNKSLLTIGDKLALRQLPNVGLFVG</sequence>
<dbReference type="Proteomes" id="UP000494106">
    <property type="component" value="Unassembled WGS sequence"/>
</dbReference>
<gene>
    <name evidence="1" type="ORF">APLA_LOCUS17200</name>
</gene>
<evidence type="ECO:0000313" key="1">
    <source>
        <dbReference type="EMBL" id="CAB3260045.1"/>
    </source>
</evidence>
<name>A0A8S1BLN6_ARCPL</name>
<keyword evidence="2" id="KW-1185">Reference proteome</keyword>
<dbReference type="EMBL" id="CADEBC010000683">
    <property type="protein sequence ID" value="CAB3260045.1"/>
    <property type="molecule type" value="Genomic_DNA"/>
</dbReference>
<organism evidence="1 2">
    <name type="scientific">Arctia plantaginis</name>
    <name type="common">Wood tiger moth</name>
    <name type="synonym">Phalaena plantaginis</name>
    <dbReference type="NCBI Taxonomy" id="874455"/>
    <lineage>
        <taxon>Eukaryota</taxon>
        <taxon>Metazoa</taxon>
        <taxon>Ecdysozoa</taxon>
        <taxon>Arthropoda</taxon>
        <taxon>Hexapoda</taxon>
        <taxon>Insecta</taxon>
        <taxon>Pterygota</taxon>
        <taxon>Neoptera</taxon>
        <taxon>Endopterygota</taxon>
        <taxon>Lepidoptera</taxon>
        <taxon>Glossata</taxon>
        <taxon>Ditrysia</taxon>
        <taxon>Noctuoidea</taxon>
        <taxon>Erebidae</taxon>
        <taxon>Arctiinae</taxon>
        <taxon>Arctia</taxon>
    </lineage>
</organism>
<accession>A0A8S1BLN6</accession>
<protein>
    <submittedName>
        <fullName evidence="1">Uncharacterized protein</fullName>
    </submittedName>
</protein>
<reference evidence="1 2" key="1">
    <citation type="submission" date="2020-04" db="EMBL/GenBank/DDBJ databases">
        <authorList>
            <person name="Wallbank WR R."/>
            <person name="Pardo Diaz C."/>
            <person name="Kozak K."/>
            <person name="Martin S."/>
            <person name="Jiggins C."/>
            <person name="Moest M."/>
            <person name="Warren A I."/>
            <person name="Byers J.R.P. K."/>
            <person name="Montejo-Kovacevich G."/>
            <person name="Yen C E."/>
        </authorList>
    </citation>
    <scope>NUCLEOTIDE SEQUENCE [LARGE SCALE GENOMIC DNA]</scope>
</reference>